<protein>
    <submittedName>
        <fullName evidence="1">Uncharacterized protein</fullName>
    </submittedName>
</protein>
<keyword evidence="2" id="KW-1185">Reference proteome</keyword>
<comment type="caution">
    <text evidence="1">The sequence shown here is derived from an EMBL/GenBank/DDBJ whole genome shotgun (WGS) entry which is preliminary data.</text>
</comment>
<name>A0ACB8TFP8_9AGAM</name>
<reference evidence="1" key="2">
    <citation type="journal article" date="2022" name="New Phytol.">
        <title>Evolutionary transition to the ectomycorrhizal habit in the genomes of a hyperdiverse lineage of mushroom-forming fungi.</title>
        <authorList>
            <person name="Looney B."/>
            <person name="Miyauchi S."/>
            <person name="Morin E."/>
            <person name="Drula E."/>
            <person name="Courty P.E."/>
            <person name="Kohler A."/>
            <person name="Kuo A."/>
            <person name="LaButti K."/>
            <person name="Pangilinan J."/>
            <person name="Lipzen A."/>
            <person name="Riley R."/>
            <person name="Andreopoulos W."/>
            <person name="He G."/>
            <person name="Johnson J."/>
            <person name="Nolan M."/>
            <person name="Tritt A."/>
            <person name="Barry K.W."/>
            <person name="Grigoriev I.V."/>
            <person name="Nagy L.G."/>
            <person name="Hibbett D."/>
            <person name="Henrissat B."/>
            <person name="Matheny P.B."/>
            <person name="Labbe J."/>
            <person name="Martin F.M."/>
        </authorList>
    </citation>
    <scope>NUCLEOTIDE SEQUENCE</scope>
    <source>
        <strain evidence="1">HHB10654</strain>
    </source>
</reference>
<evidence type="ECO:0000313" key="2">
    <source>
        <dbReference type="Proteomes" id="UP000814140"/>
    </source>
</evidence>
<reference evidence="1" key="1">
    <citation type="submission" date="2021-03" db="EMBL/GenBank/DDBJ databases">
        <authorList>
            <consortium name="DOE Joint Genome Institute"/>
            <person name="Ahrendt S."/>
            <person name="Looney B.P."/>
            <person name="Miyauchi S."/>
            <person name="Morin E."/>
            <person name="Drula E."/>
            <person name="Courty P.E."/>
            <person name="Chicoki N."/>
            <person name="Fauchery L."/>
            <person name="Kohler A."/>
            <person name="Kuo A."/>
            <person name="Labutti K."/>
            <person name="Pangilinan J."/>
            <person name="Lipzen A."/>
            <person name="Riley R."/>
            <person name="Andreopoulos W."/>
            <person name="He G."/>
            <person name="Johnson J."/>
            <person name="Barry K.W."/>
            <person name="Grigoriev I.V."/>
            <person name="Nagy L."/>
            <person name="Hibbett D."/>
            <person name="Henrissat B."/>
            <person name="Matheny P.B."/>
            <person name="Labbe J."/>
            <person name="Martin F."/>
        </authorList>
    </citation>
    <scope>NUCLEOTIDE SEQUENCE</scope>
    <source>
        <strain evidence="1">HHB10654</strain>
    </source>
</reference>
<accession>A0ACB8TFP8</accession>
<gene>
    <name evidence="1" type="ORF">BV25DRAFT_1905137</name>
</gene>
<dbReference type="Proteomes" id="UP000814140">
    <property type="component" value="Unassembled WGS sequence"/>
</dbReference>
<organism evidence="1 2">
    <name type="scientific">Artomyces pyxidatus</name>
    <dbReference type="NCBI Taxonomy" id="48021"/>
    <lineage>
        <taxon>Eukaryota</taxon>
        <taxon>Fungi</taxon>
        <taxon>Dikarya</taxon>
        <taxon>Basidiomycota</taxon>
        <taxon>Agaricomycotina</taxon>
        <taxon>Agaricomycetes</taxon>
        <taxon>Russulales</taxon>
        <taxon>Auriscalpiaceae</taxon>
        <taxon>Artomyces</taxon>
    </lineage>
</organism>
<evidence type="ECO:0000313" key="1">
    <source>
        <dbReference type="EMBL" id="KAI0067230.1"/>
    </source>
</evidence>
<proteinExistence type="predicted"/>
<sequence length="415" mass="44236">MGRHAKRSGSYRATTHRPRRVPTRQRGKPKEKERPSASRRGSYNRSAVDLSTQRGKSDIVPLSPASASSGAVDSTARPSAKLHRGSATLLAPPNASVRSFSPTSSTGGDDSVERPMSRDRPKSRFSLSSLKQWRVGRSVTYGPGPQEASTSTTTVVSSPSRKNSSGQTSTSLGMFDRPSRLSDEASPTSGGYQHHPFSPVSNPMRASSWGDVGEYGRQAVDITSVHSGDREEALDDDILFFGAGGVATTPLPPTPSGAIGVSGPPVPHFSGLDAVCVGAVSEGPALKAVPPELLHPVTGRDPASQPDPAMHDPAFSRHSSRTYAPSPLVQLTYSSGDDDLDDDDDSSFFERNSEDISGERPTASEIFGDDDDTESDEEAVVPIEVRRRRPSWSVVGEQPPESDEEEEEGGSALYH</sequence>
<dbReference type="EMBL" id="MU277190">
    <property type="protein sequence ID" value="KAI0067230.1"/>
    <property type="molecule type" value="Genomic_DNA"/>
</dbReference>